<name>A0A9P5X2V9_9AGAR</name>
<comment type="caution">
    <text evidence="5">The sequence shown here is derived from an EMBL/GenBank/DDBJ whole genome shotgun (WGS) entry which is preliminary data.</text>
</comment>
<sequence length="362" mass="42617">MTFHKYYLLLPLIFLYFLFFRRVSEPTVIDLLPNERANATFYMLAQNSDLGGAVSSVTEIEQRFNHKFNYPYVFLNDVPFDDNFKSAIRKATRSQIEFGVILPDHWMQPPWIDEEKAAKGRRKLEEAGVKYGGSVSYRNMCRFNAGFFFQHSLVLKYRWYWRIEPNVQYHCNIDFDPFLFMQENNKTYSFTISTYELPSTIPTLWSTVRGTFNFPYLSTCHAHNFPDFGRKNSAYVAQGNALKFLSHNHGLSYNYCHFWSNFEIADMDFWRAPAYQAFFDYLDQAGGFYYERWGDAPIHSIAAALFLNKNQIHFFDEIGYQHDDWSHCPSNPTPQMECACDPANSFDRDPSSCKIGWDTLFW</sequence>
<dbReference type="EMBL" id="MU151485">
    <property type="protein sequence ID" value="KAF9443357.1"/>
    <property type="molecule type" value="Genomic_DNA"/>
</dbReference>
<dbReference type="Pfam" id="PF01793">
    <property type="entry name" value="Glyco_transf_15"/>
    <property type="match status" value="1"/>
</dbReference>
<reference evidence="5" key="1">
    <citation type="submission" date="2020-11" db="EMBL/GenBank/DDBJ databases">
        <authorList>
            <consortium name="DOE Joint Genome Institute"/>
            <person name="Ahrendt S."/>
            <person name="Riley R."/>
            <person name="Andreopoulos W."/>
            <person name="Labutti K."/>
            <person name="Pangilinan J."/>
            <person name="Ruiz-Duenas F.J."/>
            <person name="Barrasa J.M."/>
            <person name="Sanchez-Garcia M."/>
            <person name="Camarero S."/>
            <person name="Miyauchi S."/>
            <person name="Serrano A."/>
            <person name="Linde D."/>
            <person name="Babiker R."/>
            <person name="Drula E."/>
            <person name="Ayuso-Fernandez I."/>
            <person name="Pacheco R."/>
            <person name="Padilla G."/>
            <person name="Ferreira P."/>
            <person name="Barriuso J."/>
            <person name="Kellner H."/>
            <person name="Castanera R."/>
            <person name="Alfaro M."/>
            <person name="Ramirez L."/>
            <person name="Pisabarro A.G."/>
            <person name="Kuo A."/>
            <person name="Tritt A."/>
            <person name="Lipzen A."/>
            <person name="He G."/>
            <person name="Yan M."/>
            <person name="Ng V."/>
            <person name="Cullen D."/>
            <person name="Martin F."/>
            <person name="Rosso M.-N."/>
            <person name="Henrissat B."/>
            <person name="Hibbett D."/>
            <person name="Martinez A.T."/>
            <person name="Grigoriev I.V."/>
        </authorList>
    </citation>
    <scope>NUCLEOTIDE SEQUENCE</scope>
    <source>
        <strain evidence="5">MF-IS2</strain>
    </source>
</reference>
<dbReference type="Proteomes" id="UP000807342">
    <property type="component" value="Unassembled WGS sequence"/>
</dbReference>
<keyword evidence="4" id="KW-0732">Signal</keyword>
<evidence type="ECO:0000256" key="1">
    <source>
        <dbReference type="ARBA" id="ARBA00007677"/>
    </source>
</evidence>
<dbReference type="PANTHER" id="PTHR31121:SF6">
    <property type="entry name" value="ALPHA-1,2 MANNOSYLTRANSFERASE KTR1"/>
    <property type="match status" value="1"/>
</dbReference>
<evidence type="ECO:0000256" key="4">
    <source>
        <dbReference type="SAM" id="SignalP"/>
    </source>
</evidence>
<gene>
    <name evidence="5" type="ORF">P691DRAFT_737984</name>
</gene>
<dbReference type="AlphaFoldDB" id="A0A9P5X2V9"/>
<keyword evidence="2" id="KW-0808">Transferase</keyword>
<feature type="signal peptide" evidence="4">
    <location>
        <begin position="1"/>
        <end position="26"/>
    </location>
</feature>
<dbReference type="GO" id="GO:0000026">
    <property type="term" value="F:alpha-1,2-mannosyltransferase activity"/>
    <property type="evidence" value="ECO:0007669"/>
    <property type="project" value="TreeGrafter"/>
</dbReference>
<dbReference type="PIRSF" id="PIRSF018153">
    <property type="entry name" value="Glyco_trans_15"/>
    <property type="match status" value="1"/>
</dbReference>
<dbReference type="GO" id="GO:0006487">
    <property type="term" value="P:protein N-linked glycosylation"/>
    <property type="evidence" value="ECO:0007669"/>
    <property type="project" value="TreeGrafter"/>
</dbReference>
<dbReference type="GO" id="GO:0000032">
    <property type="term" value="P:cell wall mannoprotein biosynthetic process"/>
    <property type="evidence" value="ECO:0007669"/>
    <property type="project" value="TreeGrafter"/>
</dbReference>
<dbReference type="OrthoDB" id="439943at2759"/>
<proteinExistence type="inferred from homology"/>
<evidence type="ECO:0000256" key="3">
    <source>
        <dbReference type="PIRSR" id="PIRSR018153-1"/>
    </source>
</evidence>
<evidence type="ECO:0000256" key="2">
    <source>
        <dbReference type="ARBA" id="ARBA00022679"/>
    </source>
</evidence>
<comment type="similarity">
    <text evidence="1">Belongs to the glycosyltransferase 15 family.</text>
</comment>
<accession>A0A9P5X2V9</accession>
<evidence type="ECO:0000313" key="5">
    <source>
        <dbReference type="EMBL" id="KAF9443357.1"/>
    </source>
</evidence>
<dbReference type="PANTHER" id="PTHR31121">
    <property type="entry name" value="ALPHA-1,2 MANNOSYLTRANSFERASE KTR1"/>
    <property type="match status" value="1"/>
</dbReference>
<keyword evidence="6" id="KW-1185">Reference proteome</keyword>
<dbReference type="Gene3D" id="3.90.550.10">
    <property type="entry name" value="Spore Coat Polysaccharide Biosynthesis Protein SpsA, Chain A"/>
    <property type="match status" value="1"/>
</dbReference>
<evidence type="ECO:0000313" key="6">
    <source>
        <dbReference type="Proteomes" id="UP000807342"/>
    </source>
</evidence>
<dbReference type="InterPro" id="IPR002685">
    <property type="entry name" value="Glyco_trans_15"/>
</dbReference>
<dbReference type="GO" id="GO:0005794">
    <property type="term" value="C:Golgi apparatus"/>
    <property type="evidence" value="ECO:0007669"/>
    <property type="project" value="TreeGrafter"/>
</dbReference>
<dbReference type="GO" id="GO:0016020">
    <property type="term" value="C:membrane"/>
    <property type="evidence" value="ECO:0007669"/>
    <property type="project" value="InterPro"/>
</dbReference>
<dbReference type="SUPFAM" id="SSF53448">
    <property type="entry name" value="Nucleotide-diphospho-sugar transferases"/>
    <property type="match status" value="1"/>
</dbReference>
<feature type="active site" description="Nucleophile" evidence="3">
    <location>
        <position position="263"/>
    </location>
</feature>
<protein>
    <submittedName>
        <fullName evidence="5">Glycosyltransferase family 15 protein</fullName>
    </submittedName>
</protein>
<feature type="chain" id="PRO_5040235715" evidence="4">
    <location>
        <begin position="27"/>
        <end position="362"/>
    </location>
</feature>
<organism evidence="5 6">
    <name type="scientific">Macrolepiota fuliginosa MF-IS2</name>
    <dbReference type="NCBI Taxonomy" id="1400762"/>
    <lineage>
        <taxon>Eukaryota</taxon>
        <taxon>Fungi</taxon>
        <taxon>Dikarya</taxon>
        <taxon>Basidiomycota</taxon>
        <taxon>Agaricomycotina</taxon>
        <taxon>Agaricomycetes</taxon>
        <taxon>Agaricomycetidae</taxon>
        <taxon>Agaricales</taxon>
        <taxon>Agaricineae</taxon>
        <taxon>Agaricaceae</taxon>
        <taxon>Macrolepiota</taxon>
    </lineage>
</organism>
<dbReference type="FunFam" id="3.90.550.10:FF:000051">
    <property type="entry name" value="Alpha-1,2-mannosyltransferase (Ktr4)"/>
    <property type="match status" value="1"/>
</dbReference>
<dbReference type="InterPro" id="IPR029044">
    <property type="entry name" value="Nucleotide-diphossugar_trans"/>
</dbReference>